<dbReference type="Proteomes" id="UP000218334">
    <property type="component" value="Unassembled WGS sequence"/>
</dbReference>
<name>A0A2H3AYV3_9AGAR</name>
<reference evidence="4" key="1">
    <citation type="journal article" date="2017" name="Nat. Ecol. Evol.">
        <title>Genome expansion and lineage-specific genetic innovations in the forest pathogenic fungi Armillaria.</title>
        <authorList>
            <person name="Sipos G."/>
            <person name="Prasanna A.N."/>
            <person name="Walter M.C."/>
            <person name="O'Connor E."/>
            <person name="Balint B."/>
            <person name="Krizsan K."/>
            <person name="Kiss B."/>
            <person name="Hess J."/>
            <person name="Varga T."/>
            <person name="Slot J."/>
            <person name="Riley R."/>
            <person name="Boka B."/>
            <person name="Rigling D."/>
            <person name="Barry K."/>
            <person name="Lee J."/>
            <person name="Mihaltcheva S."/>
            <person name="LaButti K."/>
            <person name="Lipzen A."/>
            <person name="Waldron R."/>
            <person name="Moloney N.M."/>
            <person name="Sperisen C."/>
            <person name="Kredics L."/>
            <person name="Vagvoelgyi C."/>
            <person name="Patrignani A."/>
            <person name="Fitzpatrick D."/>
            <person name="Nagy I."/>
            <person name="Doyle S."/>
            <person name="Anderson J.B."/>
            <person name="Grigoriev I.V."/>
            <person name="Gueldener U."/>
            <person name="Muensterkoetter M."/>
            <person name="Nagy L.G."/>
        </authorList>
    </citation>
    <scope>NUCLEOTIDE SEQUENCE [LARGE SCALE GENOMIC DNA]</scope>
    <source>
        <strain evidence="4">28-4</strain>
    </source>
</reference>
<feature type="region of interest" description="Disordered" evidence="1">
    <location>
        <begin position="148"/>
        <end position="167"/>
    </location>
</feature>
<organism evidence="3 4">
    <name type="scientific">Armillaria solidipes</name>
    <dbReference type="NCBI Taxonomy" id="1076256"/>
    <lineage>
        <taxon>Eukaryota</taxon>
        <taxon>Fungi</taxon>
        <taxon>Dikarya</taxon>
        <taxon>Basidiomycota</taxon>
        <taxon>Agaricomycotina</taxon>
        <taxon>Agaricomycetes</taxon>
        <taxon>Agaricomycetidae</taxon>
        <taxon>Agaricales</taxon>
        <taxon>Marasmiineae</taxon>
        <taxon>Physalacriaceae</taxon>
        <taxon>Armillaria</taxon>
    </lineage>
</organism>
<protein>
    <submittedName>
        <fullName evidence="3">Uncharacterized protein</fullName>
    </submittedName>
</protein>
<evidence type="ECO:0000313" key="3">
    <source>
        <dbReference type="EMBL" id="PBK63841.1"/>
    </source>
</evidence>
<keyword evidence="4" id="KW-1185">Reference proteome</keyword>
<keyword evidence="2" id="KW-0812">Transmembrane</keyword>
<proteinExistence type="predicted"/>
<sequence>MNPDNLSTSIISAIGGACLLSLLVALLVLANIERVERFFQIQRRPTLPATLPAQYVLPYVQPGPLMERVDPEPCTQRRTPYPQKPSDEHLPRNATPGPSNVPRIPPPAYNPAAEDYGRYLRDRFRSPTPDLPLITIPDSPISVYGMLEQISPPRTPSPHSEPDPENAEQIRVYQPCPRTLPAGPIRVLDAPTLPHLCPLPDSDSDSDSSNYGGNEPIAEREDDDPFNPYGPDYEWPSLDAIDRAYLGPFRSHAWEIRRVDIETRSRHEGPENRVPMAYYLAVARGPPLPRQGRDAAIQARLFHNQN</sequence>
<feature type="region of interest" description="Disordered" evidence="1">
    <location>
        <begin position="196"/>
        <end position="229"/>
    </location>
</feature>
<gene>
    <name evidence="3" type="ORF">ARMSODRAFT_1023742</name>
</gene>
<keyword evidence="2" id="KW-0472">Membrane</keyword>
<feature type="region of interest" description="Disordered" evidence="1">
    <location>
        <begin position="67"/>
        <end position="112"/>
    </location>
</feature>
<dbReference type="AlphaFoldDB" id="A0A2H3AYV3"/>
<accession>A0A2H3AYV3</accession>
<evidence type="ECO:0000256" key="1">
    <source>
        <dbReference type="SAM" id="MobiDB-lite"/>
    </source>
</evidence>
<keyword evidence="2" id="KW-1133">Transmembrane helix</keyword>
<evidence type="ECO:0000256" key="2">
    <source>
        <dbReference type="SAM" id="Phobius"/>
    </source>
</evidence>
<feature type="transmembrane region" description="Helical" evidence="2">
    <location>
        <begin position="6"/>
        <end position="30"/>
    </location>
</feature>
<dbReference type="EMBL" id="KZ293456">
    <property type="protein sequence ID" value="PBK63841.1"/>
    <property type="molecule type" value="Genomic_DNA"/>
</dbReference>
<evidence type="ECO:0000313" key="4">
    <source>
        <dbReference type="Proteomes" id="UP000218334"/>
    </source>
</evidence>